<dbReference type="GO" id="GO:0016887">
    <property type="term" value="F:ATP hydrolysis activity"/>
    <property type="evidence" value="ECO:0007669"/>
    <property type="project" value="InterPro"/>
</dbReference>
<dbReference type="InterPro" id="IPR010448">
    <property type="entry name" value="Torsin"/>
</dbReference>
<dbReference type="PANTHER" id="PTHR10760:SF2">
    <property type="entry name" value="LD13476P-RELATED"/>
    <property type="match status" value="1"/>
</dbReference>
<reference evidence="4" key="1">
    <citation type="submission" date="2016-06" db="UniProtKB">
        <authorList>
            <consortium name="WormBaseParasite"/>
        </authorList>
    </citation>
    <scope>IDENTIFICATION</scope>
</reference>
<dbReference type="EMBL" id="UZAM01016760">
    <property type="protein sequence ID" value="VDP44619.1"/>
    <property type="molecule type" value="Genomic_DNA"/>
</dbReference>
<evidence type="ECO:0000313" key="2">
    <source>
        <dbReference type="EMBL" id="VDP44619.1"/>
    </source>
</evidence>
<feature type="chain" id="PRO_5043140434" evidence="1">
    <location>
        <begin position="26"/>
        <end position="117"/>
    </location>
</feature>
<organism evidence="4">
    <name type="scientific">Soboliphyme baturini</name>
    <dbReference type="NCBI Taxonomy" id="241478"/>
    <lineage>
        <taxon>Eukaryota</taxon>
        <taxon>Metazoa</taxon>
        <taxon>Ecdysozoa</taxon>
        <taxon>Nematoda</taxon>
        <taxon>Enoplea</taxon>
        <taxon>Dorylaimia</taxon>
        <taxon>Dioctophymatida</taxon>
        <taxon>Dioctophymatoidea</taxon>
        <taxon>Soboliphymatidae</taxon>
        <taxon>Soboliphyme</taxon>
    </lineage>
</organism>
<gene>
    <name evidence="2" type="ORF">SBAD_LOCUS11994</name>
</gene>
<dbReference type="AlphaFoldDB" id="A0A183J7Z7"/>
<dbReference type="GO" id="GO:0005737">
    <property type="term" value="C:cytoplasm"/>
    <property type="evidence" value="ECO:0007669"/>
    <property type="project" value="UniProtKB-ARBA"/>
</dbReference>
<reference evidence="2 3" key="2">
    <citation type="submission" date="2018-11" db="EMBL/GenBank/DDBJ databases">
        <authorList>
            <consortium name="Pathogen Informatics"/>
        </authorList>
    </citation>
    <scope>NUCLEOTIDE SEQUENCE [LARGE SCALE GENOMIC DNA]</scope>
</reference>
<dbReference type="Pfam" id="PF06309">
    <property type="entry name" value="Torsin"/>
    <property type="match status" value="1"/>
</dbReference>
<proteinExistence type="predicted"/>
<protein>
    <submittedName>
        <fullName evidence="4">Peptidase_S9 domain-containing protein</fullName>
    </submittedName>
</protein>
<dbReference type="OrthoDB" id="19623at2759"/>
<evidence type="ECO:0000313" key="3">
    <source>
        <dbReference type="Proteomes" id="UP000270296"/>
    </source>
</evidence>
<evidence type="ECO:0000313" key="4">
    <source>
        <dbReference type="WBParaSite" id="SBAD_0001239501-mRNA-1"/>
    </source>
</evidence>
<keyword evidence="1" id="KW-0732">Signal</keyword>
<dbReference type="GO" id="GO:0005524">
    <property type="term" value="F:ATP binding"/>
    <property type="evidence" value="ECO:0007669"/>
    <property type="project" value="InterPro"/>
</dbReference>
<dbReference type="PANTHER" id="PTHR10760">
    <property type="entry name" value="TORSIN"/>
    <property type="match status" value="1"/>
</dbReference>
<keyword evidence="3" id="KW-1185">Reference proteome</keyword>
<sequence length="117" mass="13068">MRVVASRFCTFTFVWLWLVVPVCVAEVLTVATAIGTASILSGLLATLPYFRCRWYECCEDTWVSPDLQGLNEALQAKLYGQPLVINTIYNALKSHFNKAVHKKALVMSFHGWSGGKV</sequence>
<dbReference type="WBParaSite" id="SBAD_0001239501-mRNA-1">
    <property type="protein sequence ID" value="SBAD_0001239501-mRNA-1"/>
    <property type="gene ID" value="SBAD_0001239501"/>
</dbReference>
<accession>A0A183J7Z7</accession>
<feature type="signal peptide" evidence="1">
    <location>
        <begin position="1"/>
        <end position="25"/>
    </location>
</feature>
<name>A0A183J7Z7_9BILA</name>
<dbReference type="Proteomes" id="UP000270296">
    <property type="component" value="Unassembled WGS sequence"/>
</dbReference>
<evidence type="ECO:0000256" key="1">
    <source>
        <dbReference type="SAM" id="SignalP"/>
    </source>
</evidence>